<dbReference type="Pfam" id="PF00450">
    <property type="entry name" value="Peptidase_S10"/>
    <property type="match status" value="1"/>
</dbReference>
<dbReference type="RefSeq" id="WP_129833190.1">
    <property type="nucleotide sequence ID" value="NZ_CP035704.1"/>
</dbReference>
<keyword evidence="9" id="KW-1185">Reference proteome</keyword>
<evidence type="ECO:0000256" key="3">
    <source>
        <dbReference type="ARBA" id="ARBA00022729"/>
    </source>
</evidence>
<evidence type="ECO:0000256" key="4">
    <source>
        <dbReference type="ARBA" id="ARBA00022801"/>
    </source>
</evidence>
<dbReference type="AlphaFoldDB" id="A0A411HK73"/>
<evidence type="ECO:0000256" key="5">
    <source>
        <dbReference type="ARBA" id="ARBA00023180"/>
    </source>
</evidence>
<keyword evidence="5" id="KW-0325">Glycoprotein</keyword>
<keyword evidence="1" id="KW-0121">Carboxypeptidase</keyword>
<dbReference type="Gene3D" id="3.40.50.1820">
    <property type="entry name" value="alpha/beta hydrolase"/>
    <property type="match status" value="1"/>
</dbReference>
<sequence length="527" mass="57611">MKTLCTAVIVTALSALAAPSFAEDAPAKDAKPDAAKQDQPKPEKLVAKQSETDGAVTVEGKHIDYKAVAGTLILDDKKGVGTASIFYAAYFKKGADASKRPVTFIYNGGPGSATVWLHMGAFGPKRVVTDDDQHTAPAPYGLINNDYSLLDASDLVFIDAPGAGFSTFADKEKGPKDYFGVDPDAEAFAQFIGKFLSKYGRWNSPKYLFGESYGTTRSAVLANLLQSEKAIDLNGVILLSQVLNMAMLIDFPQINPGVDLSYQLVLPTYAATAWYHKKLSNRPAELKPFLAEVEQFAMGEYAQALAAGTALDPARKRAIAEKLHSYIGLPVDYIERADLRINGGEFEHTLQIDEGLTTGRLDSRFSGPTMDALEQGAAYDPQSAAISSAYVAGFNDYVRKQLKFGQDDTYHLFAEGTFPGWKFEHKQPGAPFPVPGFPNVIPDLAAAMKYNPRLNVMLNSGYFDLATPFFTADYEMRHLPIPQSLVKNIETHYYESGHMVYAHLQSLKELHDNVANFINKTDNIGPQ</sequence>
<dbReference type="InterPro" id="IPR029058">
    <property type="entry name" value="AB_hydrolase_fold"/>
</dbReference>
<evidence type="ECO:0000256" key="1">
    <source>
        <dbReference type="ARBA" id="ARBA00022645"/>
    </source>
</evidence>
<keyword evidence="3 7" id="KW-0732">Signal</keyword>
<dbReference type="InterPro" id="IPR001563">
    <property type="entry name" value="Peptidase_S10"/>
</dbReference>
<accession>A0A411HK73</accession>
<dbReference type="KEGG" id="xbc:ELE36_10805"/>
<name>A0A411HK73_9GAMM</name>
<reference evidence="8 9" key="1">
    <citation type="submission" date="2019-01" db="EMBL/GenBank/DDBJ databases">
        <title>Pseudolysobacter antarctica gen. nov., sp. nov., isolated from Fildes Peninsula, Antarctica.</title>
        <authorList>
            <person name="Wei Z."/>
            <person name="Peng F."/>
        </authorList>
    </citation>
    <scope>NUCLEOTIDE SEQUENCE [LARGE SCALE GENOMIC DNA]</scope>
    <source>
        <strain evidence="8 9">AQ6-296</strain>
    </source>
</reference>
<dbReference type="SUPFAM" id="SSF53474">
    <property type="entry name" value="alpha/beta-Hydrolases"/>
    <property type="match status" value="1"/>
</dbReference>
<keyword evidence="2" id="KW-0645">Protease</keyword>
<evidence type="ECO:0000256" key="7">
    <source>
        <dbReference type="SAM" id="SignalP"/>
    </source>
</evidence>
<dbReference type="EMBL" id="CP035704">
    <property type="protein sequence ID" value="QBB70804.1"/>
    <property type="molecule type" value="Genomic_DNA"/>
</dbReference>
<organism evidence="8 9">
    <name type="scientific">Pseudolysobacter antarcticus</name>
    <dbReference type="NCBI Taxonomy" id="2511995"/>
    <lineage>
        <taxon>Bacteria</taxon>
        <taxon>Pseudomonadati</taxon>
        <taxon>Pseudomonadota</taxon>
        <taxon>Gammaproteobacteria</taxon>
        <taxon>Lysobacterales</taxon>
        <taxon>Rhodanobacteraceae</taxon>
        <taxon>Pseudolysobacter</taxon>
    </lineage>
</organism>
<feature type="region of interest" description="Disordered" evidence="6">
    <location>
        <begin position="26"/>
        <end position="51"/>
    </location>
</feature>
<dbReference type="Proteomes" id="UP000291562">
    <property type="component" value="Chromosome"/>
</dbReference>
<feature type="chain" id="PRO_5018974811" evidence="7">
    <location>
        <begin position="18"/>
        <end position="527"/>
    </location>
</feature>
<dbReference type="GO" id="GO:0004185">
    <property type="term" value="F:serine-type carboxypeptidase activity"/>
    <property type="evidence" value="ECO:0007669"/>
    <property type="project" value="InterPro"/>
</dbReference>
<feature type="signal peptide" evidence="7">
    <location>
        <begin position="1"/>
        <end position="17"/>
    </location>
</feature>
<protein>
    <submittedName>
        <fullName evidence="8">Peptidase S10</fullName>
    </submittedName>
</protein>
<evidence type="ECO:0000256" key="2">
    <source>
        <dbReference type="ARBA" id="ARBA00022670"/>
    </source>
</evidence>
<evidence type="ECO:0000256" key="6">
    <source>
        <dbReference type="SAM" id="MobiDB-lite"/>
    </source>
</evidence>
<evidence type="ECO:0000313" key="9">
    <source>
        <dbReference type="Proteomes" id="UP000291562"/>
    </source>
</evidence>
<proteinExistence type="predicted"/>
<dbReference type="OrthoDB" id="9770107at2"/>
<feature type="compositionally biased region" description="Basic and acidic residues" evidence="6">
    <location>
        <begin position="26"/>
        <end position="46"/>
    </location>
</feature>
<keyword evidence="4" id="KW-0378">Hydrolase</keyword>
<dbReference type="GO" id="GO:0006508">
    <property type="term" value="P:proteolysis"/>
    <property type="evidence" value="ECO:0007669"/>
    <property type="project" value="UniProtKB-KW"/>
</dbReference>
<gene>
    <name evidence="8" type="ORF">ELE36_10805</name>
</gene>
<evidence type="ECO:0000313" key="8">
    <source>
        <dbReference type="EMBL" id="QBB70804.1"/>
    </source>
</evidence>
<dbReference type="PANTHER" id="PTHR11802:SF3">
    <property type="entry name" value="RETINOID-INDUCIBLE SERINE CARBOXYPEPTIDASE"/>
    <property type="match status" value="1"/>
</dbReference>
<dbReference type="PANTHER" id="PTHR11802">
    <property type="entry name" value="SERINE PROTEASE FAMILY S10 SERINE CARBOXYPEPTIDASE"/>
    <property type="match status" value="1"/>
</dbReference>